<feature type="compositionally biased region" description="Pro residues" evidence="1">
    <location>
        <begin position="138"/>
        <end position="150"/>
    </location>
</feature>
<dbReference type="EMBL" id="DF977458">
    <property type="protein sequence ID" value="GAP85713.1"/>
    <property type="molecule type" value="Genomic_DNA"/>
</dbReference>
<feature type="region of interest" description="Disordered" evidence="1">
    <location>
        <begin position="245"/>
        <end position="269"/>
    </location>
</feature>
<dbReference type="OrthoDB" id="3944408at2759"/>
<evidence type="ECO:0000256" key="1">
    <source>
        <dbReference type="SAM" id="MobiDB-lite"/>
    </source>
</evidence>
<dbReference type="Pfam" id="PF22980">
    <property type="entry name" value="Myb_DNA-bind_8"/>
    <property type="match status" value="1"/>
</dbReference>
<dbReference type="InterPro" id="IPR054505">
    <property type="entry name" value="Myb_DNA-bind_8"/>
</dbReference>
<feature type="domain" description="Myb-like DNA-binding" evidence="2">
    <location>
        <begin position="9"/>
        <end position="56"/>
    </location>
</feature>
<proteinExistence type="predicted"/>
<dbReference type="STRING" id="77044.A0A1W2TCM0"/>
<dbReference type="OMA" id="DWNAVAH"/>
<evidence type="ECO:0000313" key="3">
    <source>
        <dbReference type="EMBL" id="GAP85713.1"/>
    </source>
</evidence>
<accession>A0A1W2TCM0</accession>
<feature type="compositionally biased region" description="Basic and acidic residues" evidence="1">
    <location>
        <begin position="258"/>
        <end position="269"/>
    </location>
</feature>
<gene>
    <name evidence="3" type="ORF">SAMD00023353_1300070</name>
</gene>
<organism evidence="3">
    <name type="scientific">Rosellinia necatrix</name>
    <name type="common">White root-rot fungus</name>
    <dbReference type="NCBI Taxonomy" id="77044"/>
    <lineage>
        <taxon>Eukaryota</taxon>
        <taxon>Fungi</taxon>
        <taxon>Dikarya</taxon>
        <taxon>Ascomycota</taxon>
        <taxon>Pezizomycotina</taxon>
        <taxon>Sordariomycetes</taxon>
        <taxon>Xylariomycetidae</taxon>
        <taxon>Xylariales</taxon>
        <taxon>Xylariaceae</taxon>
        <taxon>Rosellinia</taxon>
    </lineage>
</organism>
<feature type="compositionally biased region" description="Basic and acidic residues" evidence="1">
    <location>
        <begin position="78"/>
        <end position="91"/>
    </location>
</feature>
<keyword evidence="4" id="KW-1185">Reference proteome</keyword>
<evidence type="ECO:0000313" key="4">
    <source>
        <dbReference type="Proteomes" id="UP000054516"/>
    </source>
</evidence>
<feature type="compositionally biased region" description="Pro residues" evidence="1">
    <location>
        <begin position="98"/>
        <end position="111"/>
    </location>
</feature>
<evidence type="ECO:0000259" key="2">
    <source>
        <dbReference type="Pfam" id="PF22980"/>
    </source>
</evidence>
<feature type="region of interest" description="Disordered" evidence="1">
    <location>
        <begin position="56"/>
        <end position="154"/>
    </location>
</feature>
<dbReference type="Proteomes" id="UP000054516">
    <property type="component" value="Unassembled WGS sequence"/>
</dbReference>
<protein>
    <recommendedName>
        <fullName evidence="2">Myb-like DNA-binding domain-containing protein</fullName>
    </recommendedName>
</protein>
<sequence length="269" mass="29905">MSANNDNAMTRFLFAILRQKNLKDIDWNKVAHDPILAHEITNGHAARMRYSRFRSSMLGIEPTRRNRTGPPKSRVTKSKKDPKSNKKDGSMKSESPAPGSPPAASPEPQQPNPQKIKQENTPYAYNSRMTPASTPGPVSAPPPPPPPPTTMMPNASMLHSRFLTPCSDTDTFPTSPVMTSSPTSDMMHSQNPFDFHASPCPDHVDPTWTHGTSYFAAAYPFEDYTNAACDHQHLQHSLHSQCPVGLPSQSIENEVDQTDVKREDWGRYD</sequence>
<reference evidence="3" key="1">
    <citation type="submission" date="2016-03" db="EMBL/GenBank/DDBJ databases">
        <title>Draft genome sequence of Rosellinia necatrix.</title>
        <authorList>
            <person name="Kanematsu S."/>
        </authorList>
    </citation>
    <scope>NUCLEOTIDE SEQUENCE [LARGE SCALE GENOMIC DNA]</scope>
    <source>
        <strain evidence="3">W97</strain>
    </source>
</reference>
<name>A0A1W2TCM0_ROSNE</name>
<dbReference type="AlphaFoldDB" id="A0A1W2TCM0"/>
<feature type="compositionally biased region" description="Polar residues" evidence="1">
    <location>
        <begin position="119"/>
        <end position="130"/>
    </location>
</feature>